<dbReference type="Proteomes" id="UP000429607">
    <property type="component" value="Unassembled WGS sequence"/>
</dbReference>
<feature type="compositionally biased region" description="Basic and acidic residues" evidence="1">
    <location>
        <begin position="136"/>
        <end position="157"/>
    </location>
</feature>
<organism evidence="2 3">
    <name type="scientific">Phytophthora rubi</name>
    <dbReference type="NCBI Taxonomy" id="129364"/>
    <lineage>
        <taxon>Eukaryota</taxon>
        <taxon>Sar</taxon>
        <taxon>Stramenopiles</taxon>
        <taxon>Oomycota</taxon>
        <taxon>Peronosporomycetes</taxon>
        <taxon>Peronosporales</taxon>
        <taxon>Peronosporaceae</taxon>
        <taxon>Phytophthora</taxon>
    </lineage>
</organism>
<feature type="compositionally biased region" description="Gly residues" evidence="1">
    <location>
        <begin position="161"/>
        <end position="173"/>
    </location>
</feature>
<feature type="region of interest" description="Disordered" evidence="1">
    <location>
        <begin position="105"/>
        <end position="197"/>
    </location>
</feature>
<gene>
    <name evidence="2" type="ORF">PR001_g23975</name>
</gene>
<accession>A0A6A3IIW3</accession>
<dbReference type="AlphaFoldDB" id="A0A6A3IIW3"/>
<feature type="compositionally biased region" description="Acidic residues" evidence="1">
    <location>
        <begin position="107"/>
        <end position="119"/>
    </location>
</feature>
<evidence type="ECO:0000256" key="1">
    <source>
        <dbReference type="SAM" id="MobiDB-lite"/>
    </source>
</evidence>
<dbReference type="EMBL" id="QXFV01002944">
    <property type="protein sequence ID" value="KAE8981542.1"/>
    <property type="molecule type" value="Genomic_DNA"/>
</dbReference>
<evidence type="ECO:0000313" key="3">
    <source>
        <dbReference type="Proteomes" id="UP000429607"/>
    </source>
</evidence>
<name>A0A6A3IIW3_9STRA</name>
<protein>
    <submittedName>
        <fullName evidence="2">Uncharacterized protein</fullName>
    </submittedName>
</protein>
<proteinExistence type="predicted"/>
<comment type="caution">
    <text evidence="2">The sequence shown here is derived from an EMBL/GenBank/DDBJ whole genome shotgun (WGS) entry which is preliminary data.</text>
</comment>
<evidence type="ECO:0000313" key="2">
    <source>
        <dbReference type="EMBL" id="KAE8981542.1"/>
    </source>
</evidence>
<sequence>MLRSKWILMAEMEEMAALKANGVIEEIPEDEVPEDAKPANTMWMYAPLLLVVRLWDHRESRHAASEMLLVTKPVYFNAPGKKIEIRAPEVGAVSIYKSSLMQRAELDPEEATAELDPEEAAAKLDPEEAAAELDPEESRAELDSEEATAKLDLEEAAARAGPGGDKGRSGLGGRRGRAGLDVGRSGAMLGGGQGLAR</sequence>
<reference evidence="2 3" key="1">
    <citation type="submission" date="2018-09" db="EMBL/GenBank/DDBJ databases">
        <title>Genomic investigation of the strawberry pathogen Phytophthora fragariae indicates pathogenicity is determined by transcriptional variation in three key races.</title>
        <authorList>
            <person name="Adams T.M."/>
            <person name="Armitage A.D."/>
            <person name="Sobczyk M.K."/>
            <person name="Bates H.J."/>
            <person name="Dunwell J.M."/>
            <person name="Nellist C.F."/>
            <person name="Harrison R.J."/>
        </authorList>
    </citation>
    <scope>NUCLEOTIDE SEQUENCE [LARGE SCALE GENOMIC DNA]</scope>
    <source>
        <strain evidence="2 3">SCRP249</strain>
    </source>
</reference>
<feature type="compositionally biased region" description="Gly residues" evidence="1">
    <location>
        <begin position="188"/>
        <end position="197"/>
    </location>
</feature>